<comment type="subcellular location">
    <subcellularLocation>
        <location evidence="1">Membrane</location>
        <topology evidence="1">Multi-pass membrane protein</topology>
    </subcellularLocation>
</comment>
<feature type="transmembrane region" description="Helical" evidence="8">
    <location>
        <begin position="42"/>
        <end position="62"/>
    </location>
</feature>
<protein>
    <submittedName>
        <fullName evidence="9">1,4-dihydroxy-2-naphthoate polyprenyltransferase</fullName>
        <ecNumber evidence="9">2.5.1.74</ecNumber>
    </submittedName>
</protein>
<evidence type="ECO:0000256" key="3">
    <source>
        <dbReference type="ARBA" id="ARBA00022428"/>
    </source>
</evidence>
<evidence type="ECO:0000256" key="7">
    <source>
        <dbReference type="ARBA" id="ARBA00023136"/>
    </source>
</evidence>
<dbReference type="PANTHER" id="PTHR13929">
    <property type="entry name" value="1,4-DIHYDROXY-2-NAPHTHOATE OCTAPRENYLTRANSFERASE"/>
    <property type="match status" value="1"/>
</dbReference>
<dbReference type="GO" id="GO:0016020">
    <property type="term" value="C:membrane"/>
    <property type="evidence" value="ECO:0007669"/>
    <property type="project" value="UniProtKB-SubCell"/>
</dbReference>
<evidence type="ECO:0000256" key="2">
    <source>
        <dbReference type="ARBA" id="ARBA00004863"/>
    </source>
</evidence>
<feature type="transmembrane region" description="Helical" evidence="8">
    <location>
        <begin position="144"/>
        <end position="163"/>
    </location>
</feature>
<feature type="transmembrane region" description="Helical" evidence="8">
    <location>
        <begin position="184"/>
        <end position="206"/>
    </location>
</feature>
<keyword evidence="6 8" id="KW-1133">Transmembrane helix</keyword>
<gene>
    <name evidence="9" type="primary">menA</name>
    <name evidence="9" type="ORF">ABNN70_00145</name>
</gene>
<evidence type="ECO:0000256" key="4">
    <source>
        <dbReference type="ARBA" id="ARBA00022679"/>
    </source>
</evidence>
<evidence type="ECO:0000256" key="1">
    <source>
        <dbReference type="ARBA" id="ARBA00004141"/>
    </source>
</evidence>
<evidence type="ECO:0000256" key="8">
    <source>
        <dbReference type="SAM" id="Phobius"/>
    </source>
</evidence>
<dbReference type="EMBL" id="CP159510">
    <property type="protein sequence ID" value="XCJ17008.1"/>
    <property type="molecule type" value="Genomic_DNA"/>
</dbReference>
<evidence type="ECO:0000256" key="5">
    <source>
        <dbReference type="ARBA" id="ARBA00022692"/>
    </source>
</evidence>
<keyword evidence="7 8" id="KW-0472">Membrane</keyword>
<feature type="transmembrane region" description="Helical" evidence="8">
    <location>
        <begin position="87"/>
        <end position="106"/>
    </location>
</feature>
<dbReference type="PIRSF" id="PIRSF005355">
    <property type="entry name" value="UBIAD1"/>
    <property type="match status" value="1"/>
</dbReference>
<dbReference type="PROSITE" id="PS51257">
    <property type="entry name" value="PROKAR_LIPOPROTEIN"/>
    <property type="match status" value="1"/>
</dbReference>
<dbReference type="NCBIfam" id="NF004752">
    <property type="entry name" value="PRK06080.1-4"/>
    <property type="match status" value="1"/>
</dbReference>
<feature type="transmembrane region" description="Helical" evidence="8">
    <location>
        <begin position="12"/>
        <end position="30"/>
    </location>
</feature>
<feature type="transmembrane region" description="Helical" evidence="8">
    <location>
        <begin position="240"/>
        <end position="269"/>
    </location>
</feature>
<evidence type="ECO:0000256" key="6">
    <source>
        <dbReference type="ARBA" id="ARBA00022989"/>
    </source>
</evidence>
<evidence type="ECO:0000313" key="9">
    <source>
        <dbReference type="EMBL" id="XCJ17008.1"/>
    </source>
</evidence>
<dbReference type="GO" id="GO:0042371">
    <property type="term" value="P:vitamin K biosynthetic process"/>
    <property type="evidence" value="ECO:0007669"/>
    <property type="project" value="TreeGrafter"/>
</dbReference>
<dbReference type="EC" id="2.5.1.74" evidence="9"/>
<sequence length="312" mass="35182">MSLRTFLELVQIQTKLTCLFPFIAGCLLAFYRFGTFRPINTLIFITALLVFVMTTTAINNYMDFRKATSDDYRRRKNIIGQAGVPEWQIVAIILIMFSIATGLGIWLAFRTDLVLLLLGAAAFAIGILYSFGPIPLSRMPLGEIFSGVTEGFINLFLAVYINAYDQGIVNLIWQDRLIQVRMDIVLILEMILVSLPFVFTIANIMLANNICDLEEDISNHRYTLPYYIGKRHAIQLYNGLYAASFAAIVVCIVLRILPAILLLTLLMAVPVYRLCRRFSRVQLKSKTFIVSVKSLALVNGTLTMLLFIAVIL</sequence>
<feature type="transmembrane region" description="Helical" evidence="8">
    <location>
        <begin position="290"/>
        <end position="311"/>
    </location>
</feature>
<keyword evidence="3" id="KW-0474">Menaquinone biosynthesis</keyword>
<accession>A0AAU8IFP2</accession>
<dbReference type="InterPro" id="IPR000537">
    <property type="entry name" value="UbiA_prenyltransferase"/>
</dbReference>
<dbReference type="Gene3D" id="1.10.357.140">
    <property type="entry name" value="UbiA prenyltransferase"/>
    <property type="match status" value="1"/>
</dbReference>
<dbReference type="AlphaFoldDB" id="A0AAU8IFP2"/>
<dbReference type="RefSeq" id="WP_353948338.1">
    <property type="nucleotide sequence ID" value="NZ_CP159510.1"/>
</dbReference>
<dbReference type="InterPro" id="IPR044878">
    <property type="entry name" value="UbiA_sf"/>
</dbReference>
<dbReference type="InterPro" id="IPR026046">
    <property type="entry name" value="UBIAD1"/>
</dbReference>
<keyword evidence="5 8" id="KW-0812">Transmembrane</keyword>
<dbReference type="GO" id="GO:0046428">
    <property type="term" value="F:1,4-dihydroxy-2-naphthoate polyprenyltransferase activity"/>
    <property type="evidence" value="ECO:0007669"/>
    <property type="project" value="UniProtKB-EC"/>
</dbReference>
<keyword evidence="4 9" id="KW-0808">Transferase</keyword>
<feature type="transmembrane region" description="Helical" evidence="8">
    <location>
        <begin position="113"/>
        <end position="132"/>
    </location>
</feature>
<dbReference type="Pfam" id="PF01040">
    <property type="entry name" value="UbiA"/>
    <property type="match status" value="1"/>
</dbReference>
<dbReference type="CDD" id="cd13962">
    <property type="entry name" value="PT_UbiA_UBIAD1"/>
    <property type="match status" value="1"/>
</dbReference>
<reference evidence="9" key="1">
    <citation type="submission" date="2024-06" db="EMBL/GenBank/DDBJ databases">
        <authorList>
            <person name="Fan A."/>
            <person name="Zhang F.Y."/>
            <person name="Zhang L."/>
        </authorList>
    </citation>
    <scope>NUCLEOTIDE SEQUENCE</scope>
    <source>
        <strain evidence="9">Y61</strain>
    </source>
</reference>
<dbReference type="GO" id="GO:0009234">
    <property type="term" value="P:menaquinone biosynthetic process"/>
    <property type="evidence" value="ECO:0007669"/>
    <property type="project" value="UniProtKB-KW"/>
</dbReference>
<organism evidence="9">
    <name type="scientific">Sporolactobacillus sp. Y61</name>
    <dbReference type="NCBI Taxonomy" id="3160863"/>
    <lineage>
        <taxon>Bacteria</taxon>
        <taxon>Bacillati</taxon>
        <taxon>Bacillota</taxon>
        <taxon>Bacilli</taxon>
        <taxon>Bacillales</taxon>
        <taxon>Sporolactobacillaceae</taxon>
        <taxon>Sporolactobacillus</taxon>
    </lineage>
</organism>
<comment type="pathway">
    <text evidence="2">Quinol/quinone metabolism; menaquinone biosynthesis.</text>
</comment>
<dbReference type="PANTHER" id="PTHR13929:SF0">
    <property type="entry name" value="UBIA PRENYLTRANSFERASE DOMAIN-CONTAINING PROTEIN 1"/>
    <property type="match status" value="1"/>
</dbReference>
<name>A0AAU8IFP2_9BACL</name>
<dbReference type="NCBIfam" id="NF009926">
    <property type="entry name" value="PRK13387.1"/>
    <property type="match status" value="1"/>
</dbReference>
<proteinExistence type="predicted"/>